<proteinExistence type="predicted"/>
<evidence type="ECO:0000313" key="2">
    <source>
        <dbReference type="EMBL" id="EEF31164.1"/>
    </source>
</evidence>
<dbReference type="PANTHER" id="PTHR31307">
    <property type="entry name" value="TRIHELIX TRANSCRIPTION FACTOR ASIL2"/>
    <property type="match status" value="1"/>
</dbReference>
<accession>B9SZ09</accession>
<organism evidence="2 3">
    <name type="scientific">Ricinus communis</name>
    <name type="common">Castor bean</name>
    <dbReference type="NCBI Taxonomy" id="3988"/>
    <lineage>
        <taxon>Eukaryota</taxon>
        <taxon>Viridiplantae</taxon>
        <taxon>Streptophyta</taxon>
        <taxon>Embryophyta</taxon>
        <taxon>Tracheophyta</taxon>
        <taxon>Spermatophyta</taxon>
        <taxon>Magnoliopsida</taxon>
        <taxon>eudicotyledons</taxon>
        <taxon>Gunneridae</taxon>
        <taxon>Pentapetalae</taxon>
        <taxon>rosids</taxon>
        <taxon>fabids</taxon>
        <taxon>Malpighiales</taxon>
        <taxon>Euphorbiaceae</taxon>
        <taxon>Acalyphoideae</taxon>
        <taxon>Acalypheae</taxon>
        <taxon>Ricinus</taxon>
    </lineage>
</organism>
<dbReference type="STRING" id="3988.B9SZ09"/>
<name>B9SZ09_RICCO</name>
<dbReference type="InParanoid" id="B9SZ09"/>
<feature type="compositionally biased region" description="Low complexity" evidence="1">
    <location>
        <begin position="259"/>
        <end position="269"/>
    </location>
</feature>
<evidence type="ECO:0000313" key="3">
    <source>
        <dbReference type="Proteomes" id="UP000008311"/>
    </source>
</evidence>
<dbReference type="EMBL" id="EQ974262">
    <property type="protein sequence ID" value="EEF31164.1"/>
    <property type="molecule type" value="Genomic_DNA"/>
</dbReference>
<sequence length="375" mass="42200">MVLCQPWHKIEKLRKRYRIEKKRCLDYPGRFFSSWDLFPLLDAMSIASSSYSKRRRVLQDDTANEIGGRSRIKTFGDRYLVASKNVDQGFDPHVDLGLDQDLAFRTRVHDGNHSDGNVADVNSVSVAFRSKDYTRAVNGKFKADIDFYCNDESGVMKTKNSQGPAPKAYGKISGNIVENVDGYVGFPLKTLGDVPTGFNPKIYTKTDDRKSNSKFDYDVNCTSDKRDTFEESNGLLSPPPGFRQKNPCRIGGSSKPDGNSEVVNGNGNVEKSDTDNTSAKRVMDPIAELLSAFRLSAKSFVKVEKMKMEMAIDIEKIRMETMLKHNQMILESQQQIIDAFAKAALEKKKRRKRKEMEVLSPYQDIDGGTQVAAID</sequence>
<dbReference type="PANTHER" id="PTHR31307:SF43">
    <property type="entry name" value="TRIHELIX TRANSCRIPTION FACTOR ASIL2-LIKE"/>
    <property type="match status" value="1"/>
</dbReference>
<dbReference type="AlphaFoldDB" id="B9SZ09"/>
<dbReference type="eggNOG" id="KOG4282">
    <property type="taxonomic scope" value="Eukaryota"/>
</dbReference>
<gene>
    <name evidence="2" type="ORF">RCOM_0121300</name>
</gene>
<dbReference type="Proteomes" id="UP000008311">
    <property type="component" value="Unassembled WGS sequence"/>
</dbReference>
<keyword evidence="3" id="KW-1185">Reference proteome</keyword>
<feature type="region of interest" description="Disordered" evidence="1">
    <location>
        <begin position="229"/>
        <end position="279"/>
    </location>
</feature>
<evidence type="ECO:0000256" key="1">
    <source>
        <dbReference type="SAM" id="MobiDB-lite"/>
    </source>
</evidence>
<dbReference type="InterPro" id="IPR044823">
    <property type="entry name" value="ASIL1/2-like"/>
</dbReference>
<protein>
    <submittedName>
        <fullName evidence="2">Uncharacterized protein</fullName>
    </submittedName>
</protein>
<reference evidence="3" key="1">
    <citation type="journal article" date="2010" name="Nat. Biotechnol.">
        <title>Draft genome sequence of the oilseed species Ricinus communis.</title>
        <authorList>
            <person name="Chan A.P."/>
            <person name="Crabtree J."/>
            <person name="Zhao Q."/>
            <person name="Lorenzi H."/>
            <person name="Orvis J."/>
            <person name="Puiu D."/>
            <person name="Melake-Berhan A."/>
            <person name="Jones K.M."/>
            <person name="Redman J."/>
            <person name="Chen G."/>
            <person name="Cahoon E.B."/>
            <person name="Gedil M."/>
            <person name="Stanke M."/>
            <person name="Haas B.J."/>
            <person name="Wortman J.R."/>
            <person name="Fraser-Liggett C.M."/>
            <person name="Ravel J."/>
            <person name="Rabinowicz P.D."/>
        </authorList>
    </citation>
    <scope>NUCLEOTIDE SEQUENCE [LARGE SCALE GENOMIC DNA]</scope>
    <source>
        <strain evidence="3">cv. Hale</strain>
    </source>
</reference>